<dbReference type="Proteomes" id="UP000006094">
    <property type="component" value="Chromosome"/>
</dbReference>
<dbReference type="RefSeq" id="WP_014967120.1">
    <property type="nucleotide sequence ID" value="NC_018664.1"/>
</dbReference>
<dbReference type="KEGG" id="cad:Curi_c09670"/>
<accession>K0AVU4</accession>
<feature type="chain" id="PRO_5038914589" evidence="1">
    <location>
        <begin position="22"/>
        <end position="226"/>
    </location>
</feature>
<gene>
    <name evidence="3" type="ordered locus">Curi_c09670</name>
</gene>
<protein>
    <submittedName>
        <fullName evidence="3">Copper amine oxidase-like protein</fullName>
    </submittedName>
</protein>
<dbReference type="Pfam" id="PF07833">
    <property type="entry name" value="Cu_amine_oxidN1"/>
    <property type="match status" value="1"/>
</dbReference>
<feature type="signal peptide" evidence="1">
    <location>
        <begin position="1"/>
        <end position="21"/>
    </location>
</feature>
<evidence type="ECO:0000313" key="4">
    <source>
        <dbReference type="Proteomes" id="UP000006094"/>
    </source>
</evidence>
<dbReference type="PATRIC" id="fig|1128398.3.peg.966"/>
<dbReference type="SUPFAM" id="SSF55383">
    <property type="entry name" value="Copper amine oxidase, domain N"/>
    <property type="match status" value="2"/>
</dbReference>
<keyword evidence="4" id="KW-1185">Reference proteome</keyword>
<evidence type="ECO:0000259" key="2">
    <source>
        <dbReference type="Pfam" id="PF07833"/>
    </source>
</evidence>
<dbReference type="InterPro" id="IPR036582">
    <property type="entry name" value="Mao_N_sf"/>
</dbReference>
<reference evidence="3 4" key="1">
    <citation type="journal article" date="2012" name="PLoS ONE">
        <title>The purine-utilizing bacterium Clostridium acidurici 9a: a genome-guided metabolic reconsideration.</title>
        <authorList>
            <person name="Hartwich K."/>
            <person name="Poehlein A."/>
            <person name="Daniel R."/>
        </authorList>
    </citation>
    <scope>NUCLEOTIDE SEQUENCE [LARGE SCALE GENOMIC DNA]</scope>
    <source>
        <strain evidence="4">ATCC 7906 / DSM 604 / BCRC 14475 / CIP 104303 / KCTC 5404 / NCIMB 10678 / 9a</strain>
    </source>
</reference>
<keyword evidence="1" id="KW-0732">Signal</keyword>
<name>K0AVU4_GOTA9</name>
<evidence type="ECO:0000313" key="3">
    <source>
        <dbReference type="EMBL" id="AFS77983.1"/>
    </source>
</evidence>
<dbReference type="AlphaFoldDB" id="K0AVU4"/>
<feature type="domain" description="Copper amine oxidase-like N-terminal" evidence="2">
    <location>
        <begin position="29"/>
        <end position="138"/>
    </location>
</feature>
<dbReference type="Gene3D" id="3.30.457.10">
    <property type="entry name" value="Copper amine oxidase-like, N-terminal domain"/>
    <property type="match status" value="1"/>
</dbReference>
<dbReference type="HOGENOM" id="CLU_086008_0_0_9"/>
<dbReference type="OrthoDB" id="977752at2"/>
<sequence length="226" mass="25283">MKKILSVILMLLVIGSSVSFAQSDKITIVIDGNTINTDVNPVVIDGRTLVPIRVVSENLGAKVEWNAETKEVKLDFTELGASVKMKIDSKEYDVNGEVGTMEVAPKMIDGRTMVPIRFISEELGFLVEWDGNTKTVNISSEYEIPEEVEKAALVLESAISENYSEEAIMIFEEAEEIEGKTYYLFGIYENDSQEAGILSLYYVSENLDEIYEWDSEGETLIEVPLK</sequence>
<dbReference type="EMBL" id="CP003326">
    <property type="protein sequence ID" value="AFS77983.1"/>
    <property type="molecule type" value="Genomic_DNA"/>
</dbReference>
<dbReference type="InterPro" id="IPR012854">
    <property type="entry name" value="Cu_amine_oxidase-like_N"/>
</dbReference>
<evidence type="ECO:0000256" key="1">
    <source>
        <dbReference type="SAM" id="SignalP"/>
    </source>
</evidence>
<dbReference type="STRING" id="1128398.Curi_c09670"/>
<dbReference type="eggNOG" id="COG2340">
    <property type="taxonomic scope" value="Bacteria"/>
</dbReference>
<organism evidence="3 4">
    <name type="scientific">Gottschalkia acidurici (strain ATCC 7906 / DSM 604 / BCRC 14475 / CIP 104303 / KCTC 5404 / NCIMB 10678 / 9a)</name>
    <name type="common">Clostridium acidurici</name>
    <dbReference type="NCBI Taxonomy" id="1128398"/>
    <lineage>
        <taxon>Bacteria</taxon>
        <taxon>Bacillati</taxon>
        <taxon>Bacillota</taxon>
        <taxon>Tissierellia</taxon>
        <taxon>Tissierellales</taxon>
        <taxon>Gottschalkiaceae</taxon>
        <taxon>Gottschalkia</taxon>
    </lineage>
</organism>
<proteinExistence type="predicted"/>